<dbReference type="InterPro" id="IPR029016">
    <property type="entry name" value="GAF-like_dom_sf"/>
</dbReference>
<dbReference type="EMBL" id="CP021358">
    <property type="protein sequence ID" value="ART62543.1"/>
    <property type="molecule type" value="Genomic_DNA"/>
</dbReference>
<dbReference type="Pfam" id="PF01590">
    <property type="entry name" value="GAF"/>
    <property type="match status" value="1"/>
</dbReference>
<accession>A0A240UN90</accession>
<dbReference type="RefSeq" id="WP_086899769.1">
    <property type="nucleotide sequence ID" value="NZ_CP021358.1"/>
</dbReference>
<dbReference type="Proteomes" id="UP000194457">
    <property type="component" value="Chromosome"/>
</dbReference>
<dbReference type="PANTHER" id="PTHR43102">
    <property type="entry name" value="SLR1143 PROTEIN"/>
    <property type="match status" value="1"/>
</dbReference>
<reference evidence="1 2" key="1">
    <citation type="submission" date="2017-05" db="EMBL/GenBank/DDBJ databases">
        <authorList>
            <person name="Song R."/>
            <person name="Chenine A.L."/>
            <person name="Ruprecht R.M."/>
        </authorList>
    </citation>
    <scope>NUCLEOTIDE SEQUENCE [LARGE SCALE GENOMIC DNA]</scope>
    <source>
        <strain evidence="1">SW32</strain>
    </source>
</reference>
<evidence type="ECO:0000313" key="1">
    <source>
        <dbReference type="EMBL" id="ART62543.1"/>
    </source>
</evidence>
<dbReference type="KEGG" id="kma:B9H00_05330"/>
<evidence type="ECO:0000313" key="2">
    <source>
        <dbReference type="Proteomes" id="UP000194457"/>
    </source>
</evidence>
<proteinExistence type="predicted"/>
<protein>
    <submittedName>
        <fullName evidence="1">Uncharacterized protein</fullName>
    </submittedName>
</protein>
<dbReference type="SUPFAM" id="SSF55781">
    <property type="entry name" value="GAF domain-like"/>
    <property type="match status" value="1"/>
</dbReference>
<dbReference type="OrthoDB" id="9812358at2"/>
<dbReference type="InterPro" id="IPR003018">
    <property type="entry name" value="GAF"/>
</dbReference>
<sequence>MAKDDGEWEEEKEKKRLAALDELGMLYTPREERFDAITRLVSRHFDVPIAMISLVGDRQVWLKSEVGLEGIEEVPREISFCDQAIREPQILVVEDATLDERFRDSPLVTGEAGLRFYAGAVIHSAQRTALGVVCIIDRKPRQMSYRDRRQLIDFAAYAKREMSRADGRTRASSSAQTLAE</sequence>
<organism evidence="1 2">
    <name type="scientific">Kushneria marisflavi</name>
    <dbReference type="NCBI Taxonomy" id="157779"/>
    <lineage>
        <taxon>Bacteria</taxon>
        <taxon>Pseudomonadati</taxon>
        <taxon>Pseudomonadota</taxon>
        <taxon>Gammaproteobacteria</taxon>
        <taxon>Oceanospirillales</taxon>
        <taxon>Halomonadaceae</taxon>
        <taxon>Kushneria</taxon>
    </lineage>
</organism>
<dbReference type="SMART" id="SM00065">
    <property type="entry name" value="GAF"/>
    <property type="match status" value="1"/>
</dbReference>
<gene>
    <name evidence="1" type="ORF">B9H00_05330</name>
</gene>
<dbReference type="AlphaFoldDB" id="A0A240UN90"/>
<dbReference type="PANTHER" id="PTHR43102:SF2">
    <property type="entry name" value="GAF DOMAIN-CONTAINING PROTEIN"/>
    <property type="match status" value="1"/>
</dbReference>
<dbReference type="Gene3D" id="3.30.450.40">
    <property type="match status" value="1"/>
</dbReference>
<name>A0A240UN90_9GAMM</name>
<keyword evidence="2" id="KW-1185">Reference proteome</keyword>